<name>A0A4R0M986_9SPHI</name>
<dbReference type="Proteomes" id="UP000291117">
    <property type="component" value="Unassembled WGS sequence"/>
</dbReference>
<dbReference type="RefSeq" id="WP_131612915.1">
    <property type="nucleotide sequence ID" value="NZ_SJSM01000040.1"/>
</dbReference>
<dbReference type="EMBL" id="SJSM01000040">
    <property type="protein sequence ID" value="TCC82691.1"/>
    <property type="molecule type" value="Genomic_DNA"/>
</dbReference>
<proteinExistence type="predicted"/>
<comment type="caution">
    <text evidence="1">The sequence shown here is derived from an EMBL/GenBank/DDBJ whole genome shotgun (WGS) entry which is preliminary data.</text>
</comment>
<organism evidence="1 2">
    <name type="scientific">Pedobacter hiemivivus</name>
    <dbReference type="NCBI Taxonomy" id="2530454"/>
    <lineage>
        <taxon>Bacteria</taxon>
        <taxon>Pseudomonadati</taxon>
        <taxon>Bacteroidota</taxon>
        <taxon>Sphingobacteriia</taxon>
        <taxon>Sphingobacteriales</taxon>
        <taxon>Sphingobacteriaceae</taxon>
        <taxon>Pedobacter</taxon>
    </lineage>
</organism>
<evidence type="ECO:0000313" key="2">
    <source>
        <dbReference type="Proteomes" id="UP000291117"/>
    </source>
</evidence>
<accession>A0A4R0M986</accession>
<gene>
    <name evidence="1" type="ORF">EZ444_26465</name>
</gene>
<reference evidence="1 2" key="1">
    <citation type="submission" date="2019-02" db="EMBL/GenBank/DDBJ databases">
        <title>Pedobacter sp. RP-3-8 sp. nov., isolated from Arctic soil.</title>
        <authorList>
            <person name="Dahal R.H."/>
        </authorList>
    </citation>
    <scope>NUCLEOTIDE SEQUENCE [LARGE SCALE GENOMIC DNA]</scope>
    <source>
        <strain evidence="1 2">RP-3-8</strain>
    </source>
</reference>
<keyword evidence="2" id="KW-1185">Reference proteome</keyword>
<dbReference type="AlphaFoldDB" id="A0A4R0M986"/>
<evidence type="ECO:0000313" key="1">
    <source>
        <dbReference type="EMBL" id="TCC82691.1"/>
    </source>
</evidence>
<sequence>MILYEYDPVAGDITELTVFQDFRRNKLHPRSVLLPIRKNNEDITYLVGLKNVEANQFITDVNGTDLIRLWLNPGKEQITTILDEKWIMGTEPLAICLLLKLPTCRFCKSLLDQEAVPSFWGWYSLFLMDLFKWDTCI</sequence>
<protein>
    <submittedName>
        <fullName evidence="1">Uncharacterized protein</fullName>
    </submittedName>
</protein>